<gene>
    <name evidence="1" type="ORF">PVAP13_7KG378101</name>
</gene>
<organism evidence="1 2">
    <name type="scientific">Panicum virgatum</name>
    <name type="common">Blackwell switchgrass</name>
    <dbReference type="NCBI Taxonomy" id="38727"/>
    <lineage>
        <taxon>Eukaryota</taxon>
        <taxon>Viridiplantae</taxon>
        <taxon>Streptophyta</taxon>
        <taxon>Embryophyta</taxon>
        <taxon>Tracheophyta</taxon>
        <taxon>Spermatophyta</taxon>
        <taxon>Magnoliopsida</taxon>
        <taxon>Liliopsida</taxon>
        <taxon>Poales</taxon>
        <taxon>Poaceae</taxon>
        <taxon>PACMAD clade</taxon>
        <taxon>Panicoideae</taxon>
        <taxon>Panicodae</taxon>
        <taxon>Paniceae</taxon>
        <taxon>Panicinae</taxon>
        <taxon>Panicum</taxon>
        <taxon>Panicum sect. Hiantes</taxon>
    </lineage>
</organism>
<sequence length="76" mass="8332">MRGAKAIEARVEATVALPIGPSTQRAEWTLLNRNTNQCLKVCETIGSLVTEISSLQRSKVLMCRHGLLSVRCVHGK</sequence>
<dbReference type="AlphaFoldDB" id="A0A8T0QRD1"/>
<dbReference type="Proteomes" id="UP000823388">
    <property type="component" value="Chromosome 7K"/>
</dbReference>
<protein>
    <submittedName>
        <fullName evidence="1">Uncharacterized protein</fullName>
    </submittedName>
</protein>
<dbReference type="EMBL" id="CM029049">
    <property type="protein sequence ID" value="KAG2575624.1"/>
    <property type="molecule type" value="Genomic_DNA"/>
</dbReference>
<accession>A0A8T0QRD1</accession>
<name>A0A8T0QRD1_PANVG</name>
<evidence type="ECO:0000313" key="2">
    <source>
        <dbReference type="Proteomes" id="UP000823388"/>
    </source>
</evidence>
<comment type="caution">
    <text evidence="1">The sequence shown here is derived from an EMBL/GenBank/DDBJ whole genome shotgun (WGS) entry which is preliminary data.</text>
</comment>
<evidence type="ECO:0000313" key="1">
    <source>
        <dbReference type="EMBL" id="KAG2575624.1"/>
    </source>
</evidence>
<reference evidence="1" key="1">
    <citation type="submission" date="2020-05" db="EMBL/GenBank/DDBJ databases">
        <title>WGS assembly of Panicum virgatum.</title>
        <authorList>
            <person name="Lovell J.T."/>
            <person name="Jenkins J."/>
            <person name="Shu S."/>
            <person name="Juenger T.E."/>
            <person name="Schmutz J."/>
        </authorList>
    </citation>
    <scope>NUCLEOTIDE SEQUENCE</scope>
    <source>
        <strain evidence="1">AP13</strain>
    </source>
</reference>
<keyword evidence="2" id="KW-1185">Reference proteome</keyword>
<proteinExistence type="predicted"/>